<dbReference type="Proteomes" id="UP000024284">
    <property type="component" value="Unassembled WGS sequence"/>
</dbReference>
<keyword evidence="2" id="KW-1185">Reference proteome</keyword>
<dbReference type="AlphaFoldDB" id="A0A086PBY4"/>
<dbReference type="EMBL" id="JFZA02000008">
    <property type="protein sequence ID" value="KFG90902.1"/>
    <property type="molecule type" value="Genomic_DNA"/>
</dbReference>
<evidence type="ECO:0000313" key="2">
    <source>
        <dbReference type="Proteomes" id="UP000024284"/>
    </source>
</evidence>
<protein>
    <submittedName>
        <fullName evidence="1">Uncharacterized protein</fullName>
    </submittedName>
</protein>
<evidence type="ECO:0000313" key="1">
    <source>
        <dbReference type="EMBL" id="KFG90902.1"/>
    </source>
</evidence>
<comment type="caution">
    <text evidence="1">The sequence shown here is derived from an EMBL/GenBank/DDBJ whole genome shotgun (WGS) entry which is preliminary data.</text>
</comment>
<organism evidence="1 2">
    <name type="scientific">Sphingobium herbicidovorans (strain ATCC 700291 / DSM 11019 / CCUG 56400 / KCTC 2939 / LMG 18315 / NBRC 16415 / MH)</name>
    <name type="common">Sphingomonas herbicidovorans</name>
    <dbReference type="NCBI Taxonomy" id="1219045"/>
    <lineage>
        <taxon>Bacteria</taxon>
        <taxon>Pseudomonadati</taxon>
        <taxon>Pseudomonadota</taxon>
        <taxon>Alphaproteobacteria</taxon>
        <taxon>Sphingomonadales</taxon>
        <taxon>Sphingomonadaceae</taxon>
        <taxon>Sphingobium</taxon>
    </lineage>
</organism>
<proteinExistence type="predicted"/>
<reference evidence="1" key="1">
    <citation type="submission" date="2014-08" db="EMBL/GenBank/DDBJ databases">
        <title>Draft genome sequences of Sphingobium herbicidovorans.</title>
        <authorList>
            <person name="Gan H.M."/>
            <person name="Gan H.Y."/>
            <person name="Savka M.A."/>
        </authorList>
    </citation>
    <scope>NUCLEOTIDE SEQUENCE [LARGE SCALE GENOMIC DNA]</scope>
    <source>
        <strain evidence="1">NBRC 16415</strain>
    </source>
</reference>
<name>A0A086PBY4_SPHHM</name>
<gene>
    <name evidence="1" type="ORF">BV98_001269</name>
</gene>
<accession>A0A086PBY4</accession>
<sequence length="100" mass="11413">MPKGDLDIFQSQLELIGIELFGPAAETMPHEGLGDRLEAFDLSVCFARGDVQLRQSDLRCGPLLRQHPELLQYERTERVNVVGLDRLRGHDDRKNEVQRS</sequence>